<protein>
    <submittedName>
        <fullName evidence="2">Uncharacterized protein</fullName>
    </submittedName>
</protein>
<sequence>MEKANISRAHKHLESLLKEQKEWVAYAQQVLNTWHKETDFLVTAIATGLKDAYERGAKGLPPPTAAGAGDVAKPARVRPAKPTISKNESKSPAIRRVRRGT</sequence>
<feature type="region of interest" description="Disordered" evidence="1">
    <location>
        <begin position="57"/>
        <end position="101"/>
    </location>
</feature>
<proteinExistence type="predicted"/>
<dbReference type="EMBL" id="KU245542">
    <property type="protein sequence ID" value="ALT58110.1"/>
    <property type="molecule type" value="Genomic_DNA"/>
</dbReference>
<name>A0A0U3DWX4_9CAUD</name>
<dbReference type="Proteomes" id="UP000224832">
    <property type="component" value="Segment"/>
</dbReference>
<gene>
    <name evidence="2" type="ORF">SM1_0118</name>
</gene>
<reference evidence="2 3" key="1">
    <citation type="submission" date="2015-12" db="EMBL/GenBank/DDBJ databases">
        <title>In silico genomic study of Pseudomonas phage SM1.</title>
        <authorList>
            <person name="Zawawi N.A.M."/>
            <person name="Mat-Arip Y."/>
            <person name="Wan-Jauhari W.K."/>
            <person name="Fauzi A.A."/>
            <person name="Yee F.J."/>
        </authorList>
    </citation>
    <scope>NUCLEOTIDE SEQUENCE [LARGE SCALE GENOMIC DNA]</scope>
</reference>
<organism evidence="2 3">
    <name type="scientific">Pseudomonas phage SM1</name>
    <dbReference type="NCBI Taxonomy" id="1772332"/>
    <lineage>
        <taxon>Viruses</taxon>
        <taxon>Duplodnaviria</taxon>
        <taxon>Heunggongvirae</taxon>
        <taxon>Uroviricota</taxon>
        <taxon>Caudoviricetes</taxon>
        <taxon>Samunavirus</taxon>
        <taxon>Samunavirus SM1</taxon>
    </lineage>
</organism>
<keyword evidence="3" id="KW-1185">Reference proteome</keyword>
<evidence type="ECO:0000313" key="3">
    <source>
        <dbReference type="Proteomes" id="UP000224832"/>
    </source>
</evidence>
<evidence type="ECO:0000313" key="2">
    <source>
        <dbReference type="EMBL" id="ALT58110.1"/>
    </source>
</evidence>
<evidence type="ECO:0000256" key="1">
    <source>
        <dbReference type="SAM" id="MobiDB-lite"/>
    </source>
</evidence>
<accession>A0A0U3DWX4</accession>